<reference evidence="2 3" key="1">
    <citation type="submission" date="2016-11" db="EMBL/GenBank/DDBJ databases">
        <authorList>
            <person name="Jaros S."/>
            <person name="Januszkiewicz K."/>
            <person name="Wedrychowicz H."/>
        </authorList>
    </citation>
    <scope>NUCLEOTIDE SEQUENCE [LARGE SCALE GENOMIC DNA]</scope>
    <source>
        <strain evidence="2 3">DSM 22153</strain>
    </source>
</reference>
<evidence type="ECO:0000256" key="1">
    <source>
        <dbReference type="SAM" id="MobiDB-lite"/>
    </source>
</evidence>
<organism evidence="2 3">
    <name type="scientific">Roseibium suaedae</name>
    <dbReference type="NCBI Taxonomy" id="735517"/>
    <lineage>
        <taxon>Bacteria</taxon>
        <taxon>Pseudomonadati</taxon>
        <taxon>Pseudomonadota</taxon>
        <taxon>Alphaproteobacteria</taxon>
        <taxon>Hyphomicrobiales</taxon>
        <taxon>Stappiaceae</taxon>
        <taxon>Roseibium</taxon>
    </lineage>
</organism>
<dbReference type="Proteomes" id="UP000186002">
    <property type="component" value="Unassembled WGS sequence"/>
</dbReference>
<name>A0A1M7AX28_9HYPH</name>
<proteinExistence type="predicted"/>
<feature type="region of interest" description="Disordered" evidence="1">
    <location>
        <begin position="88"/>
        <end position="162"/>
    </location>
</feature>
<feature type="region of interest" description="Disordered" evidence="1">
    <location>
        <begin position="635"/>
        <end position="660"/>
    </location>
</feature>
<sequence length="660" mass="70716">MATPQQITDIVRILMRLWNIQDERDITREFKKLVRALADGNEYNAGQAANNLAYLLRANTAATLNLTQPISQTRQTILERARREVTRQLGNNGGGAPGGNDGGDDDVPPPPPPSDDPLDSLRDSLESGDQGGTPPPPPPPSEFDEGDDDATIPPPPPPPSQEELLKDIAAALMAEDYDEVRRLLRLAVNFARAAAQPGETITAGRLLQQAGEEFDVDISGFLRNEAAARRESAARREARADSRNNDVDEEGDDLDPWQNAEFQQLIRRLQEAREKNDPLAEASALGSALELARQITGNPALTMDALEASIAAEIDLGSDAVFDGQLSDDNEQDGDEKKDDFEYDGAEDGGQSPDKLWTNPAFIRLATRIVEAHATSNIAERDDLLRQALSVTLQFTSVGDLSSEQLLNYILNRWKKKRRKEAGAGNQFEGPQGGPGGPGGPAGPGGPGGPGGGGGPGNGGSGNGGPGDGGNGSARGGEPVDIRKELGKLAALQDSRNGKLIVQAATLLHARLQREGGKNAKYSVGDLVKLSVQLHFAQSQGRKKRGETGQSGNADLSPGLVNKVDWEHFCGLYDVDVEEIPELKRLSLKLIKNGEDGALPLASALVKRRKKANRKPTFDLRNVSHLLDGVRDLLGRKANNQKVSKPVRASSKTEKTDEDA</sequence>
<feature type="region of interest" description="Disordered" evidence="1">
    <location>
        <begin position="420"/>
        <end position="479"/>
    </location>
</feature>
<feature type="compositionally biased region" description="Gly residues" evidence="1">
    <location>
        <begin position="431"/>
        <end position="475"/>
    </location>
</feature>
<gene>
    <name evidence="2" type="ORF">SAMN05444272_0665</name>
</gene>
<dbReference type="EMBL" id="FRBW01000001">
    <property type="protein sequence ID" value="SHL47263.1"/>
    <property type="molecule type" value="Genomic_DNA"/>
</dbReference>
<feature type="region of interest" description="Disordered" evidence="1">
    <location>
        <begin position="233"/>
        <end position="257"/>
    </location>
</feature>
<accession>A0A1M7AX28</accession>
<feature type="compositionally biased region" description="Basic and acidic residues" evidence="1">
    <location>
        <begin position="233"/>
        <end position="246"/>
    </location>
</feature>
<evidence type="ECO:0000313" key="2">
    <source>
        <dbReference type="EMBL" id="SHL47263.1"/>
    </source>
</evidence>
<feature type="compositionally biased region" description="Basic and acidic residues" evidence="1">
    <location>
        <begin position="651"/>
        <end position="660"/>
    </location>
</feature>
<evidence type="ECO:0000313" key="3">
    <source>
        <dbReference type="Proteomes" id="UP000186002"/>
    </source>
</evidence>
<feature type="compositionally biased region" description="Gly residues" evidence="1">
    <location>
        <begin position="91"/>
        <end position="101"/>
    </location>
</feature>
<keyword evidence="3" id="KW-1185">Reference proteome</keyword>
<feature type="region of interest" description="Disordered" evidence="1">
    <location>
        <begin position="538"/>
        <end position="557"/>
    </location>
</feature>
<dbReference type="RefSeq" id="WP_175557986.1">
    <property type="nucleotide sequence ID" value="NZ_FRBW01000001.1"/>
</dbReference>
<protein>
    <submittedName>
        <fullName evidence="2">Uncharacterized protein</fullName>
    </submittedName>
</protein>
<dbReference type="AlphaFoldDB" id="A0A1M7AX28"/>
<feature type="region of interest" description="Disordered" evidence="1">
    <location>
        <begin position="322"/>
        <end position="357"/>
    </location>
</feature>